<gene>
    <name evidence="3" type="ORF">ACFPFX_01340</name>
</gene>
<proteinExistence type="predicted"/>
<dbReference type="Proteomes" id="UP001595834">
    <property type="component" value="Unassembled WGS sequence"/>
</dbReference>
<dbReference type="InterPro" id="IPR001387">
    <property type="entry name" value="Cro/C1-type_HTH"/>
</dbReference>
<keyword evidence="4" id="KW-1185">Reference proteome</keyword>
<evidence type="ECO:0000256" key="1">
    <source>
        <dbReference type="SAM" id="MobiDB-lite"/>
    </source>
</evidence>
<accession>A0ABV9UES3</accession>
<dbReference type="CDD" id="cd00093">
    <property type="entry name" value="HTH_XRE"/>
    <property type="match status" value="1"/>
</dbReference>
<dbReference type="RefSeq" id="WP_344372500.1">
    <property type="nucleotide sequence ID" value="NZ_BAAASQ010000005.1"/>
</dbReference>
<feature type="region of interest" description="Disordered" evidence="1">
    <location>
        <begin position="96"/>
        <end position="115"/>
    </location>
</feature>
<sequence>MDHARGNRAQETALTKGYAPKVARFRLTVSFAKAVLDRRTELGLSQAEVAERAGLSQAKIARIESAASFPTLPLLRRLAVGLNASLNIAMDAESEQITFSPHPAARPRRGDKSAP</sequence>
<dbReference type="SUPFAM" id="SSF47413">
    <property type="entry name" value="lambda repressor-like DNA-binding domains"/>
    <property type="match status" value="1"/>
</dbReference>
<dbReference type="Pfam" id="PF13560">
    <property type="entry name" value="HTH_31"/>
    <property type="match status" value="1"/>
</dbReference>
<name>A0ABV9UES3_9ACTN</name>
<comment type="caution">
    <text evidence="3">The sequence shown here is derived from an EMBL/GenBank/DDBJ whole genome shotgun (WGS) entry which is preliminary data.</text>
</comment>
<dbReference type="PROSITE" id="PS50943">
    <property type="entry name" value="HTH_CROC1"/>
    <property type="match status" value="1"/>
</dbReference>
<evidence type="ECO:0000313" key="3">
    <source>
        <dbReference type="EMBL" id="MFC4954943.1"/>
    </source>
</evidence>
<organism evidence="3 4">
    <name type="scientific">Streptomyces mauvecolor</name>
    <dbReference type="NCBI Taxonomy" id="58345"/>
    <lineage>
        <taxon>Bacteria</taxon>
        <taxon>Bacillati</taxon>
        <taxon>Actinomycetota</taxon>
        <taxon>Actinomycetes</taxon>
        <taxon>Kitasatosporales</taxon>
        <taxon>Streptomycetaceae</taxon>
        <taxon>Streptomyces</taxon>
    </lineage>
</organism>
<evidence type="ECO:0000313" key="4">
    <source>
        <dbReference type="Proteomes" id="UP001595834"/>
    </source>
</evidence>
<protein>
    <submittedName>
        <fullName evidence="3">Helix-turn-helix domain-containing protein</fullName>
    </submittedName>
</protein>
<feature type="domain" description="HTH cro/C1-type" evidence="2">
    <location>
        <begin position="35"/>
        <end position="89"/>
    </location>
</feature>
<evidence type="ECO:0000259" key="2">
    <source>
        <dbReference type="PROSITE" id="PS50943"/>
    </source>
</evidence>
<dbReference type="EMBL" id="JBHSIZ010000002">
    <property type="protein sequence ID" value="MFC4954943.1"/>
    <property type="molecule type" value="Genomic_DNA"/>
</dbReference>
<dbReference type="InterPro" id="IPR010982">
    <property type="entry name" value="Lambda_DNA-bd_dom_sf"/>
</dbReference>
<reference evidence="4" key="1">
    <citation type="journal article" date="2019" name="Int. J. Syst. Evol. Microbiol.">
        <title>The Global Catalogue of Microorganisms (GCM) 10K type strain sequencing project: providing services to taxonomists for standard genome sequencing and annotation.</title>
        <authorList>
            <consortium name="The Broad Institute Genomics Platform"/>
            <consortium name="The Broad Institute Genome Sequencing Center for Infectious Disease"/>
            <person name="Wu L."/>
            <person name="Ma J."/>
        </authorList>
    </citation>
    <scope>NUCLEOTIDE SEQUENCE [LARGE SCALE GENOMIC DNA]</scope>
    <source>
        <strain evidence="4">CCM 7224</strain>
    </source>
</reference>
<dbReference type="SMART" id="SM00530">
    <property type="entry name" value="HTH_XRE"/>
    <property type="match status" value="1"/>
</dbReference>
<dbReference type="Gene3D" id="1.10.260.40">
    <property type="entry name" value="lambda repressor-like DNA-binding domains"/>
    <property type="match status" value="1"/>
</dbReference>